<feature type="transmembrane region" description="Helical" evidence="8">
    <location>
        <begin position="368"/>
        <end position="388"/>
    </location>
</feature>
<dbReference type="InterPro" id="IPR017588">
    <property type="entry name" value="UacT-like"/>
</dbReference>
<name>A0ABD4L198_9GAMM</name>
<feature type="transmembrane region" description="Helical" evidence="8">
    <location>
        <begin position="65"/>
        <end position="88"/>
    </location>
</feature>
<keyword evidence="6 8" id="KW-1133">Transmembrane helix</keyword>
<feature type="transmembrane region" description="Helical" evidence="8">
    <location>
        <begin position="212"/>
        <end position="232"/>
    </location>
</feature>
<dbReference type="Proteomes" id="UP000651738">
    <property type="component" value="Unassembled WGS sequence"/>
</dbReference>
<keyword evidence="5 8" id="KW-0812">Transmembrane</keyword>
<dbReference type="NCBIfam" id="NF037981">
    <property type="entry name" value="NCS2_1"/>
    <property type="match status" value="1"/>
</dbReference>
<organism evidence="9 10">
    <name type="scientific">Bisbaumannia pacifica</name>
    <dbReference type="NCBI Taxonomy" id="77098"/>
    <lineage>
        <taxon>Bacteria</taxon>
        <taxon>Pseudomonadati</taxon>
        <taxon>Pseudomonadota</taxon>
        <taxon>Gammaproteobacteria</taxon>
        <taxon>Oceanospirillales</taxon>
        <taxon>Halomonadaceae</taxon>
        <taxon>Bisbaumannia</taxon>
    </lineage>
</organism>
<dbReference type="InterPro" id="IPR006042">
    <property type="entry name" value="Xan_ur_permease"/>
</dbReference>
<accession>A0ABD4L198</accession>
<keyword evidence="3" id="KW-0813">Transport</keyword>
<feature type="transmembrane region" description="Helical" evidence="8">
    <location>
        <begin position="153"/>
        <end position="175"/>
    </location>
</feature>
<evidence type="ECO:0000313" key="9">
    <source>
        <dbReference type="EMBL" id="MBH8579736.1"/>
    </source>
</evidence>
<evidence type="ECO:0000256" key="2">
    <source>
        <dbReference type="ARBA" id="ARBA00008821"/>
    </source>
</evidence>
<dbReference type="GO" id="GO:0015205">
    <property type="term" value="F:nucleobase transmembrane transporter activity"/>
    <property type="evidence" value="ECO:0007669"/>
    <property type="project" value="UniProtKB-ARBA"/>
</dbReference>
<feature type="transmembrane region" description="Helical" evidence="8">
    <location>
        <begin position="429"/>
        <end position="449"/>
    </location>
</feature>
<dbReference type="PANTHER" id="PTHR42810">
    <property type="entry name" value="PURINE PERMEASE C1399.01C-RELATED"/>
    <property type="match status" value="1"/>
</dbReference>
<comment type="subcellular location">
    <subcellularLocation>
        <location evidence="1">Cell membrane</location>
        <topology evidence="1">Multi-pass membrane protein</topology>
    </subcellularLocation>
</comment>
<keyword evidence="4" id="KW-1003">Cell membrane</keyword>
<dbReference type="GO" id="GO:0005886">
    <property type="term" value="C:plasma membrane"/>
    <property type="evidence" value="ECO:0007669"/>
    <property type="project" value="UniProtKB-SubCell"/>
</dbReference>
<dbReference type="Pfam" id="PF00860">
    <property type="entry name" value="Xan_ur_permease"/>
    <property type="match status" value="1"/>
</dbReference>
<keyword evidence="7 8" id="KW-0472">Membrane</keyword>
<dbReference type="AlphaFoldDB" id="A0ABD4L198"/>
<feature type="transmembrane region" description="Helical" evidence="8">
    <location>
        <begin position="124"/>
        <end position="146"/>
    </location>
</feature>
<feature type="transmembrane region" description="Helical" evidence="8">
    <location>
        <begin position="339"/>
        <end position="362"/>
    </location>
</feature>
<evidence type="ECO:0000313" key="10">
    <source>
        <dbReference type="Proteomes" id="UP000651738"/>
    </source>
</evidence>
<protein>
    <submittedName>
        <fullName evidence="9">Purine permease</fullName>
    </submittedName>
</protein>
<sequence>METSSTSVPPSAAIPGGITSCPADERFPLPRMLILSLQHLCVMISGTVAVPFIIGSALGLAPREIAMLISAGLFTCGIATVIQSVGFWKFGIRLPLMQGVTFASVTPIIAIGTDPILASAGPAAIMQAIYGAIIAAGLFALIAAPFAAHLIRLLPPVVVGSVLAVIGVSLMPVAIQHVMGGYVADAGAPRYIALAFGVLVVILLVNRLARGFLANIAILVGLGVGLLAATLGGMADFSAVNQASWVAVTPPFFFGAPSFHLVPVLTMCLVVTITWVESAGGAILVGDIAGRPARGQDIGNLIRADGISTLIGGVFNAFPYTAFSENIALINITGVKSRWVVGLAGLLLACLGLFPKLSALVASLPKPVVGGAGLMMFGVLFAAGVKTLKVVDFDTDLRNFLVVGLSLGAAMIPIASPDFFHFMPDWSRVIFDSSVVLGANTAIILNLLFNGISPLDDHEPS</sequence>
<dbReference type="NCBIfam" id="TIGR03173">
    <property type="entry name" value="pbuX"/>
    <property type="match status" value="1"/>
</dbReference>
<feature type="transmembrane region" description="Helical" evidence="8">
    <location>
        <begin position="400"/>
        <end position="423"/>
    </location>
</feature>
<evidence type="ECO:0000256" key="8">
    <source>
        <dbReference type="SAM" id="Phobius"/>
    </source>
</evidence>
<evidence type="ECO:0000256" key="3">
    <source>
        <dbReference type="ARBA" id="ARBA00022448"/>
    </source>
</evidence>
<evidence type="ECO:0000256" key="1">
    <source>
        <dbReference type="ARBA" id="ARBA00004651"/>
    </source>
</evidence>
<gene>
    <name evidence="9" type="ORF">I7V36_06460</name>
</gene>
<feature type="transmembrane region" description="Helical" evidence="8">
    <location>
        <begin position="187"/>
        <end position="205"/>
    </location>
</feature>
<dbReference type="InterPro" id="IPR006043">
    <property type="entry name" value="NCS2"/>
</dbReference>
<evidence type="ECO:0000256" key="6">
    <source>
        <dbReference type="ARBA" id="ARBA00022989"/>
    </source>
</evidence>
<reference evidence="9 10" key="1">
    <citation type="submission" date="2020-12" db="EMBL/GenBank/DDBJ databases">
        <title>Draft genome sequence of Halomonas pacifica strain CARE-V15.</title>
        <authorList>
            <person name="Vignesh N."/>
            <person name="Thabitha A."/>
            <person name="Saravanan R."/>
            <person name="Manigandan V."/>
        </authorList>
    </citation>
    <scope>NUCLEOTIDE SEQUENCE [LARGE SCALE GENOMIC DNA]</scope>
    <source>
        <strain evidence="9 10">CARE-V15</strain>
    </source>
</reference>
<dbReference type="NCBIfam" id="TIGR00801">
    <property type="entry name" value="ncs2"/>
    <property type="match status" value="1"/>
</dbReference>
<dbReference type="PANTHER" id="PTHR42810:SF4">
    <property type="entry name" value="URIC ACID TRANSPORTER UACT"/>
    <property type="match status" value="1"/>
</dbReference>
<comment type="similarity">
    <text evidence="2">Belongs to the nucleobase:cation symporter-2 (NCS2) (TC 2.A.40) family.</text>
</comment>
<comment type="caution">
    <text evidence="9">The sequence shown here is derived from an EMBL/GenBank/DDBJ whole genome shotgun (WGS) entry which is preliminary data.</text>
</comment>
<dbReference type="PROSITE" id="PS01116">
    <property type="entry name" value="XANTH_URACIL_PERMASE"/>
    <property type="match status" value="1"/>
</dbReference>
<dbReference type="EMBL" id="JAEDAF010000004">
    <property type="protein sequence ID" value="MBH8579736.1"/>
    <property type="molecule type" value="Genomic_DNA"/>
</dbReference>
<evidence type="ECO:0000256" key="4">
    <source>
        <dbReference type="ARBA" id="ARBA00022475"/>
    </source>
</evidence>
<feature type="transmembrane region" description="Helical" evidence="8">
    <location>
        <begin position="100"/>
        <end position="118"/>
    </location>
</feature>
<feature type="transmembrane region" description="Helical" evidence="8">
    <location>
        <begin position="252"/>
        <end position="276"/>
    </location>
</feature>
<evidence type="ECO:0000256" key="7">
    <source>
        <dbReference type="ARBA" id="ARBA00023136"/>
    </source>
</evidence>
<feature type="transmembrane region" description="Helical" evidence="8">
    <location>
        <begin position="40"/>
        <end position="59"/>
    </location>
</feature>
<dbReference type="RefSeq" id="WP_198057341.1">
    <property type="nucleotide sequence ID" value="NZ_JAEDAF010000004.1"/>
</dbReference>
<evidence type="ECO:0000256" key="5">
    <source>
        <dbReference type="ARBA" id="ARBA00022692"/>
    </source>
</evidence>
<proteinExistence type="inferred from homology"/>